<dbReference type="EMBL" id="JAASRO010000001">
    <property type="protein sequence ID" value="NIK61561.1"/>
    <property type="molecule type" value="Genomic_DNA"/>
</dbReference>
<dbReference type="Proteomes" id="UP000555407">
    <property type="component" value="Unassembled WGS sequence"/>
</dbReference>
<dbReference type="InterPro" id="IPR023393">
    <property type="entry name" value="START-like_dom_sf"/>
</dbReference>
<dbReference type="AlphaFoldDB" id="A0A7X5VIR1"/>
<organism evidence="3 4">
    <name type="scientific">Kribbella shirazensis</name>
    <dbReference type="NCBI Taxonomy" id="1105143"/>
    <lineage>
        <taxon>Bacteria</taxon>
        <taxon>Bacillati</taxon>
        <taxon>Actinomycetota</taxon>
        <taxon>Actinomycetes</taxon>
        <taxon>Propionibacteriales</taxon>
        <taxon>Kribbellaceae</taxon>
        <taxon>Kribbella</taxon>
    </lineage>
</organism>
<name>A0A7X5VIR1_9ACTN</name>
<evidence type="ECO:0000256" key="1">
    <source>
        <dbReference type="ARBA" id="ARBA00006817"/>
    </source>
</evidence>
<accession>A0A7X5VIR1</accession>
<comment type="similarity">
    <text evidence="1">Belongs to the AHA1 family.</text>
</comment>
<dbReference type="RefSeq" id="WP_167216147.1">
    <property type="nucleotide sequence ID" value="NZ_JAASRO010000001.1"/>
</dbReference>
<keyword evidence="4" id="KW-1185">Reference proteome</keyword>
<evidence type="ECO:0000313" key="3">
    <source>
        <dbReference type="EMBL" id="NIK61561.1"/>
    </source>
</evidence>
<feature type="domain" description="Activator of Hsp90 ATPase homologue 1/2-like C-terminal" evidence="2">
    <location>
        <begin position="23"/>
        <end position="131"/>
    </location>
</feature>
<gene>
    <name evidence="3" type="ORF">BJY22_007278</name>
</gene>
<dbReference type="Pfam" id="PF08327">
    <property type="entry name" value="AHSA1"/>
    <property type="match status" value="1"/>
</dbReference>
<evidence type="ECO:0000313" key="4">
    <source>
        <dbReference type="Proteomes" id="UP000555407"/>
    </source>
</evidence>
<dbReference type="InterPro" id="IPR013538">
    <property type="entry name" value="ASHA1/2-like_C"/>
</dbReference>
<reference evidence="3 4" key="1">
    <citation type="submission" date="2020-03" db="EMBL/GenBank/DDBJ databases">
        <title>Sequencing the genomes of 1000 actinobacteria strains.</title>
        <authorList>
            <person name="Klenk H.-P."/>
        </authorList>
    </citation>
    <scope>NUCLEOTIDE SEQUENCE [LARGE SCALE GENOMIC DNA]</scope>
    <source>
        <strain evidence="3 4">DSM 45490</strain>
    </source>
</reference>
<proteinExistence type="inferred from homology"/>
<evidence type="ECO:0000259" key="2">
    <source>
        <dbReference type="Pfam" id="PF08327"/>
    </source>
</evidence>
<protein>
    <submittedName>
        <fullName evidence="3">Uncharacterized protein YndB with AHSA1/START domain</fullName>
    </submittedName>
</protein>
<dbReference type="CDD" id="cd08899">
    <property type="entry name" value="SRPBCC_CalC_Aha1-like_6"/>
    <property type="match status" value="1"/>
</dbReference>
<dbReference type="Gene3D" id="3.30.530.20">
    <property type="match status" value="2"/>
</dbReference>
<comment type="caution">
    <text evidence="3">The sequence shown here is derived from an EMBL/GenBank/DDBJ whole genome shotgun (WGS) entry which is preliminary data.</text>
</comment>
<dbReference type="SUPFAM" id="SSF55961">
    <property type="entry name" value="Bet v1-like"/>
    <property type="match status" value="2"/>
</dbReference>
<sequence>MANETLRIVEGRSVLRMERRLRHPAEKVWRALTEPEQLVRWFPASVKLQPRIGGSVEYWMDGEPGGDGQVLEFDPPRVFAITWSGEVLRWELLPADDGCLLVLSHTFDDRFGAASFGSGWTLCLDAMDLLLAGKPIDIEPDTGPLHDRFVEQLGLNQGSAEQTPDGWVVRFERQLTRPAETVWPHLTSEGTVTEQSEPKVLEYEQSGAKVRWELTEGTGHGARLILTQTGLSSPDEALTTWRGRLDKLAADLLQTPRK</sequence>